<reference evidence="3" key="1">
    <citation type="submission" date="2016-10" db="EMBL/GenBank/DDBJ databases">
        <authorList>
            <person name="Varghese N."/>
            <person name="Submissions S."/>
        </authorList>
    </citation>
    <scope>NUCLEOTIDE SEQUENCE [LARGE SCALE GENOMIC DNA]</scope>
    <source>
        <strain evidence="3">CGMCC 1.4250</strain>
    </source>
</reference>
<dbReference type="Gene3D" id="1.10.1760.20">
    <property type="match status" value="1"/>
</dbReference>
<sequence>MNTYKLTLISLLAAVCVIGRITFQFIPNIQPVTAIIIITGAMLGVLPAICIAVITTYITNLFLGMGIWTIWQMTGWAVIGLTAGIIGKYTRQKQMLLLTIFSFFAAFIYGLIVNLGTFTFSGNFVVYYLAGITFDIAHAIGNVVFMILLYPVLVRVFRHTQRLF</sequence>
<keyword evidence="1" id="KW-0812">Transmembrane</keyword>
<protein>
    <submittedName>
        <fullName evidence="2">Energy-coupling factor transport system substrate-specific component</fullName>
    </submittedName>
</protein>
<feature type="transmembrane region" description="Helical" evidence="1">
    <location>
        <begin position="96"/>
        <end position="120"/>
    </location>
</feature>
<dbReference type="EMBL" id="FOTR01000004">
    <property type="protein sequence ID" value="SFL84301.1"/>
    <property type="molecule type" value="Genomic_DNA"/>
</dbReference>
<keyword evidence="3" id="KW-1185">Reference proteome</keyword>
<feature type="transmembrane region" description="Helical" evidence="1">
    <location>
        <begin position="126"/>
        <end position="153"/>
    </location>
</feature>
<organism evidence="2 3">
    <name type="scientific">Gracilibacillus orientalis</name>
    <dbReference type="NCBI Taxonomy" id="334253"/>
    <lineage>
        <taxon>Bacteria</taxon>
        <taxon>Bacillati</taxon>
        <taxon>Bacillota</taxon>
        <taxon>Bacilli</taxon>
        <taxon>Bacillales</taxon>
        <taxon>Bacillaceae</taxon>
        <taxon>Gracilibacillus</taxon>
    </lineage>
</organism>
<accession>A0A1I4L037</accession>
<name>A0A1I4L037_9BACI</name>
<dbReference type="Pfam" id="PF12822">
    <property type="entry name" value="ECF_trnsprt"/>
    <property type="match status" value="1"/>
</dbReference>
<dbReference type="Proteomes" id="UP000198565">
    <property type="component" value="Unassembled WGS sequence"/>
</dbReference>
<keyword evidence="1" id="KW-0472">Membrane</keyword>
<dbReference type="STRING" id="334253.SAMN04487943_104265"/>
<evidence type="ECO:0000313" key="3">
    <source>
        <dbReference type="Proteomes" id="UP000198565"/>
    </source>
</evidence>
<feature type="transmembrane region" description="Helical" evidence="1">
    <location>
        <begin position="6"/>
        <end position="23"/>
    </location>
</feature>
<dbReference type="AlphaFoldDB" id="A0A1I4L037"/>
<dbReference type="GO" id="GO:0022857">
    <property type="term" value="F:transmembrane transporter activity"/>
    <property type="evidence" value="ECO:0007669"/>
    <property type="project" value="InterPro"/>
</dbReference>
<proteinExistence type="predicted"/>
<feature type="transmembrane region" description="Helical" evidence="1">
    <location>
        <begin position="35"/>
        <end position="58"/>
    </location>
</feature>
<dbReference type="OrthoDB" id="5198189at2"/>
<feature type="transmembrane region" description="Helical" evidence="1">
    <location>
        <begin position="70"/>
        <end position="89"/>
    </location>
</feature>
<evidence type="ECO:0000313" key="2">
    <source>
        <dbReference type="EMBL" id="SFL84301.1"/>
    </source>
</evidence>
<gene>
    <name evidence="2" type="ORF">SAMN04487943_104265</name>
</gene>
<keyword evidence="1" id="KW-1133">Transmembrane helix</keyword>
<dbReference type="RefSeq" id="WP_091483418.1">
    <property type="nucleotide sequence ID" value="NZ_FOTR01000004.1"/>
</dbReference>
<dbReference type="InterPro" id="IPR024529">
    <property type="entry name" value="ECF_trnsprt_substrate-spec"/>
</dbReference>
<evidence type="ECO:0000256" key="1">
    <source>
        <dbReference type="SAM" id="Phobius"/>
    </source>
</evidence>